<sequence>MGCALAPCCWNCRTSSLRCSQVVMKMMRIMENGFSTEESMSSGTCNLQVSACGHFEVLLHGKQVKMEIICRNKLLDLQIAVLSI</sequence>
<dbReference type="AlphaFoldDB" id="A0A0V0I8Y7"/>
<organism evidence="1">
    <name type="scientific">Solanum chacoense</name>
    <name type="common">Chaco potato</name>
    <dbReference type="NCBI Taxonomy" id="4108"/>
    <lineage>
        <taxon>Eukaryota</taxon>
        <taxon>Viridiplantae</taxon>
        <taxon>Streptophyta</taxon>
        <taxon>Embryophyta</taxon>
        <taxon>Tracheophyta</taxon>
        <taxon>Spermatophyta</taxon>
        <taxon>Magnoliopsida</taxon>
        <taxon>eudicotyledons</taxon>
        <taxon>Gunneridae</taxon>
        <taxon>Pentapetalae</taxon>
        <taxon>asterids</taxon>
        <taxon>lamiids</taxon>
        <taxon>Solanales</taxon>
        <taxon>Solanaceae</taxon>
        <taxon>Solanoideae</taxon>
        <taxon>Solaneae</taxon>
        <taxon>Solanum</taxon>
    </lineage>
</organism>
<proteinExistence type="predicted"/>
<dbReference type="EMBL" id="GEDG01009445">
    <property type="protein sequence ID" value="JAP29102.1"/>
    <property type="molecule type" value="Transcribed_RNA"/>
</dbReference>
<reference evidence="1" key="1">
    <citation type="submission" date="2015-12" db="EMBL/GenBank/DDBJ databases">
        <title>Gene expression during late stages of embryo sac development: a critical building block for successful pollen-pistil interactions.</title>
        <authorList>
            <person name="Liu Y."/>
            <person name="Joly V."/>
            <person name="Sabar M."/>
            <person name="Matton D.P."/>
        </authorList>
    </citation>
    <scope>NUCLEOTIDE SEQUENCE</scope>
</reference>
<name>A0A0V0I8Y7_SOLCH</name>
<accession>A0A0V0I8Y7</accession>
<protein>
    <submittedName>
        <fullName evidence="1">Putative ovule protein</fullName>
    </submittedName>
</protein>
<evidence type="ECO:0000313" key="1">
    <source>
        <dbReference type="EMBL" id="JAP29102.1"/>
    </source>
</evidence>